<gene>
    <name evidence="2" type="ORF">PODLI_1B033550</name>
</gene>
<accession>A0AA35LMY9</accession>
<feature type="compositionally biased region" description="Basic and acidic residues" evidence="1">
    <location>
        <begin position="74"/>
        <end position="83"/>
    </location>
</feature>
<dbReference type="AlphaFoldDB" id="A0AA35LMY9"/>
<reference evidence="2" key="1">
    <citation type="submission" date="2022-12" db="EMBL/GenBank/DDBJ databases">
        <authorList>
            <person name="Alioto T."/>
            <person name="Alioto T."/>
            <person name="Gomez Garrido J."/>
        </authorList>
    </citation>
    <scope>NUCLEOTIDE SEQUENCE</scope>
</reference>
<protein>
    <submittedName>
        <fullName evidence="2">Uncharacterized protein</fullName>
    </submittedName>
</protein>
<feature type="compositionally biased region" description="Basic and acidic residues" evidence="1">
    <location>
        <begin position="20"/>
        <end position="29"/>
    </location>
</feature>
<feature type="region of interest" description="Disordered" evidence="1">
    <location>
        <begin position="20"/>
        <end position="86"/>
    </location>
</feature>
<name>A0AA35LMY9_9SAUR</name>
<evidence type="ECO:0000256" key="1">
    <source>
        <dbReference type="SAM" id="MobiDB-lite"/>
    </source>
</evidence>
<feature type="compositionally biased region" description="Basic residues" evidence="1">
    <location>
        <begin position="47"/>
        <end position="58"/>
    </location>
</feature>
<proteinExistence type="predicted"/>
<evidence type="ECO:0000313" key="3">
    <source>
        <dbReference type="Proteomes" id="UP001178461"/>
    </source>
</evidence>
<feature type="region of interest" description="Disordered" evidence="1">
    <location>
        <begin position="101"/>
        <end position="152"/>
    </location>
</feature>
<evidence type="ECO:0000313" key="2">
    <source>
        <dbReference type="EMBL" id="CAI5799128.1"/>
    </source>
</evidence>
<sequence>MESGWPLTLECEVFGSWREEGAADERDGASEWNVGEGTSKGIERSHIRSNARHIRSNVRRGPNIRSNARRGQSGRRDGARAEPRTFPLATAAAGRTIGRFRRRTGARAPRLRPGDQREPAVDVTRTPPTRTRAPHISPQTEQDGLRLNLGGI</sequence>
<dbReference type="EMBL" id="OX395144">
    <property type="protein sequence ID" value="CAI5799128.1"/>
    <property type="molecule type" value="Genomic_DNA"/>
</dbReference>
<dbReference type="Proteomes" id="UP001178461">
    <property type="component" value="Chromosome 18"/>
</dbReference>
<keyword evidence="3" id="KW-1185">Reference proteome</keyword>
<organism evidence="2 3">
    <name type="scientific">Podarcis lilfordi</name>
    <name type="common">Lilford's wall lizard</name>
    <dbReference type="NCBI Taxonomy" id="74358"/>
    <lineage>
        <taxon>Eukaryota</taxon>
        <taxon>Metazoa</taxon>
        <taxon>Chordata</taxon>
        <taxon>Craniata</taxon>
        <taxon>Vertebrata</taxon>
        <taxon>Euteleostomi</taxon>
        <taxon>Lepidosauria</taxon>
        <taxon>Squamata</taxon>
        <taxon>Bifurcata</taxon>
        <taxon>Unidentata</taxon>
        <taxon>Episquamata</taxon>
        <taxon>Laterata</taxon>
        <taxon>Lacertibaenia</taxon>
        <taxon>Lacertidae</taxon>
        <taxon>Podarcis</taxon>
    </lineage>
</organism>